<reference evidence="2" key="1">
    <citation type="journal article" date="2019" name="bioRxiv">
        <title>The Genome of the Zebra Mussel, Dreissena polymorpha: A Resource for Invasive Species Research.</title>
        <authorList>
            <person name="McCartney M.A."/>
            <person name="Auch B."/>
            <person name="Kono T."/>
            <person name="Mallez S."/>
            <person name="Zhang Y."/>
            <person name="Obille A."/>
            <person name="Becker A."/>
            <person name="Abrahante J.E."/>
            <person name="Garbe J."/>
            <person name="Badalamenti J.P."/>
            <person name="Herman A."/>
            <person name="Mangelson H."/>
            <person name="Liachko I."/>
            <person name="Sullivan S."/>
            <person name="Sone E.D."/>
            <person name="Koren S."/>
            <person name="Silverstein K.A.T."/>
            <person name="Beckman K.B."/>
            <person name="Gohl D.M."/>
        </authorList>
    </citation>
    <scope>NUCLEOTIDE SEQUENCE</scope>
    <source>
        <strain evidence="2">Duluth1</strain>
        <tissue evidence="2">Whole animal</tissue>
    </source>
</reference>
<evidence type="ECO:0000313" key="3">
    <source>
        <dbReference type="Proteomes" id="UP000828390"/>
    </source>
</evidence>
<gene>
    <name evidence="2" type="ORF">DPMN_111061</name>
</gene>
<keyword evidence="1" id="KW-0732">Signal</keyword>
<accession>A0A9D4QPI4</accession>
<dbReference type="EMBL" id="JAIWYP010000004">
    <property type="protein sequence ID" value="KAH3837660.1"/>
    <property type="molecule type" value="Genomic_DNA"/>
</dbReference>
<name>A0A9D4QPI4_DREPO</name>
<dbReference type="Proteomes" id="UP000828390">
    <property type="component" value="Unassembled WGS sequence"/>
</dbReference>
<proteinExistence type="predicted"/>
<organism evidence="2 3">
    <name type="scientific">Dreissena polymorpha</name>
    <name type="common">Zebra mussel</name>
    <name type="synonym">Mytilus polymorpha</name>
    <dbReference type="NCBI Taxonomy" id="45954"/>
    <lineage>
        <taxon>Eukaryota</taxon>
        <taxon>Metazoa</taxon>
        <taxon>Spiralia</taxon>
        <taxon>Lophotrochozoa</taxon>
        <taxon>Mollusca</taxon>
        <taxon>Bivalvia</taxon>
        <taxon>Autobranchia</taxon>
        <taxon>Heteroconchia</taxon>
        <taxon>Euheterodonta</taxon>
        <taxon>Imparidentia</taxon>
        <taxon>Neoheterodontei</taxon>
        <taxon>Myida</taxon>
        <taxon>Dreissenoidea</taxon>
        <taxon>Dreissenidae</taxon>
        <taxon>Dreissena</taxon>
    </lineage>
</organism>
<feature type="signal peptide" evidence="1">
    <location>
        <begin position="1"/>
        <end position="17"/>
    </location>
</feature>
<dbReference type="AlphaFoldDB" id="A0A9D4QPI4"/>
<keyword evidence="3" id="KW-1185">Reference proteome</keyword>
<feature type="chain" id="PRO_5038910098" evidence="1">
    <location>
        <begin position="18"/>
        <end position="76"/>
    </location>
</feature>
<reference evidence="2" key="2">
    <citation type="submission" date="2020-11" db="EMBL/GenBank/DDBJ databases">
        <authorList>
            <person name="McCartney M.A."/>
            <person name="Auch B."/>
            <person name="Kono T."/>
            <person name="Mallez S."/>
            <person name="Becker A."/>
            <person name="Gohl D.M."/>
            <person name="Silverstein K.A.T."/>
            <person name="Koren S."/>
            <person name="Bechman K.B."/>
            <person name="Herman A."/>
            <person name="Abrahante J.E."/>
            <person name="Garbe J."/>
        </authorList>
    </citation>
    <scope>NUCLEOTIDE SEQUENCE</scope>
    <source>
        <strain evidence="2">Duluth1</strain>
        <tissue evidence="2">Whole animal</tissue>
    </source>
</reference>
<comment type="caution">
    <text evidence="2">The sequence shown here is derived from an EMBL/GenBank/DDBJ whole genome shotgun (WGS) entry which is preliminary data.</text>
</comment>
<evidence type="ECO:0000313" key="2">
    <source>
        <dbReference type="EMBL" id="KAH3837660.1"/>
    </source>
</evidence>
<protein>
    <submittedName>
        <fullName evidence="2">Uncharacterized protein</fullName>
    </submittedName>
</protein>
<sequence length="76" mass="8404">MCSTFFLTSCCLLSVLSKQFQKKDLDFADVAPLLNSTVQTIEMFSEGKLGSKLSSFLSQVPDKPQIGDDGLETFEF</sequence>
<evidence type="ECO:0000256" key="1">
    <source>
        <dbReference type="SAM" id="SignalP"/>
    </source>
</evidence>